<dbReference type="AlphaFoldDB" id="A0A845BN59"/>
<evidence type="ECO:0000256" key="6">
    <source>
        <dbReference type="ARBA" id="ARBA00022989"/>
    </source>
</evidence>
<dbReference type="SUPFAM" id="SSF103481">
    <property type="entry name" value="Multidrug resistance efflux transporter EmrE"/>
    <property type="match status" value="2"/>
</dbReference>
<feature type="transmembrane region" description="Helical" evidence="8">
    <location>
        <begin position="77"/>
        <end position="96"/>
    </location>
</feature>
<feature type="domain" description="EamA" evidence="9">
    <location>
        <begin position="12"/>
        <end position="147"/>
    </location>
</feature>
<evidence type="ECO:0000256" key="2">
    <source>
        <dbReference type="ARBA" id="ARBA00007362"/>
    </source>
</evidence>
<sequence length="300" mass="32920">MTTLSSASTRQGLVFAAGAYLCWGLFPLYWKPLHEVPALQILAHRIVWSALLLTLILAIRGQWGWLAESLRDKRRMALLAVSATMLSCNWLVYIWAVTHNRVIEASLGYFINPLVNVLLGWLVLGERLTRLQSIAVALSALGVAWLTFSVGTLPWIALVLAVSFGIYGLLRKTAHLPSLEGLALETWLLFPLALGALLWFEAQGEGVFGHAASGINLLLIGAGIVTTIPLLLFGAGARRLPMTMLGLLQYLSPTIQFLLGVWLYHEPFSGTRLIGYGLIWSALLLYSGVSLFGALRTRRT</sequence>
<evidence type="ECO:0000256" key="8">
    <source>
        <dbReference type="SAM" id="Phobius"/>
    </source>
</evidence>
<keyword evidence="11" id="KW-1185">Reference proteome</keyword>
<evidence type="ECO:0000313" key="11">
    <source>
        <dbReference type="Proteomes" id="UP000467214"/>
    </source>
</evidence>
<evidence type="ECO:0000256" key="7">
    <source>
        <dbReference type="ARBA" id="ARBA00023136"/>
    </source>
</evidence>
<evidence type="ECO:0000256" key="4">
    <source>
        <dbReference type="ARBA" id="ARBA00022475"/>
    </source>
</evidence>
<organism evidence="10 11">
    <name type="scientific">Craterilacuibacter sinensis</name>
    <dbReference type="NCBI Taxonomy" id="2686017"/>
    <lineage>
        <taxon>Bacteria</taxon>
        <taxon>Pseudomonadati</taxon>
        <taxon>Pseudomonadota</taxon>
        <taxon>Betaproteobacteria</taxon>
        <taxon>Neisseriales</taxon>
        <taxon>Neisseriaceae</taxon>
        <taxon>Craterilacuibacter</taxon>
    </lineage>
</organism>
<feature type="transmembrane region" description="Helical" evidence="8">
    <location>
        <begin position="154"/>
        <end position="170"/>
    </location>
</feature>
<evidence type="ECO:0000256" key="5">
    <source>
        <dbReference type="ARBA" id="ARBA00022692"/>
    </source>
</evidence>
<gene>
    <name evidence="10" type="primary">rarD</name>
    <name evidence="10" type="ORF">GQF02_02740</name>
</gene>
<dbReference type="InterPro" id="IPR000620">
    <property type="entry name" value="EamA_dom"/>
</dbReference>
<feature type="transmembrane region" description="Helical" evidence="8">
    <location>
        <begin position="276"/>
        <end position="295"/>
    </location>
</feature>
<feature type="transmembrane region" description="Helical" evidence="8">
    <location>
        <begin position="131"/>
        <end position="148"/>
    </location>
</feature>
<keyword evidence="6 8" id="KW-1133">Transmembrane helix</keyword>
<feature type="transmembrane region" description="Helical" evidence="8">
    <location>
        <begin position="245"/>
        <end position="264"/>
    </location>
</feature>
<name>A0A845BN59_9NEIS</name>
<evidence type="ECO:0000256" key="1">
    <source>
        <dbReference type="ARBA" id="ARBA00004651"/>
    </source>
</evidence>
<evidence type="ECO:0000259" key="9">
    <source>
        <dbReference type="Pfam" id="PF00892"/>
    </source>
</evidence>
<comment type="subcellular location">
    <subcellularLocation>
        <location evidence="1">Cell membrane</location>
        <topology evidence="1">Multi-pass membrane protein</topology>
    </subcellularLocation>
</comment>
<keyword evidence="3" id="KW-0813">Transport</keyword>
<dbReference type="PANTHER" id="PTHR22911">
    <property type="entry name" value="ACYL-MALONYL CONDENSING ENZYME-RELATED"/>
    <property type="match status" value="1"/>
</dbReference>
<reference evidence="10 11" key="1">
    <citation type="submission" date="2019-12" db="EMBL/GenBank/DDBJ databases">
        <title>Neisseriaceae gen. nov. sp. Genome sequencing and assembly.</title>
        <authorList>
            <person name="Liu Z."/>
            <person name="Li A."/>
        </authorList>
    </citation>
    <scope>NUCLEOTIDE SEQUENCE [LARGE SCALE GENOMIC DNA]</scope>
    <source>
        <strain evidence="10 11">B2N2-7</strain>
    </source>
</reference>
<accession>A0A845BN59</accession>
<feature type="transmembrane region" description="Helical" evidence="8">
    <location>
        <begin position="42"/>
        <end position="65"/>
    </location>
</feature>
<feature type="domain" description="EamA" evidence="9">
    <location>
        <begin position="156"/>
        <end position="286"/>
    </location>
</feature>
<feature type="transmembrane region" description="Helical" evidence="8">
    <location>
        <begin position="102"/>
        <end position="124"/>
    </location>
</feature>
<comment type="caution">
    <text evidence="10">The sequence shown here is derived from an EMBL/GenBank/DDBJ whole genome shotgun (WGS) entry which is preliminary data.</text>
</comment>
<keyword evidence="4" id="KW-1003">Cell membrane</keyword>
<evidence type="ECO:0000313" key="10">
    <source>
        <dbReference type="EMBL" id="MXR35891.1"/>
    </source>
</evidence>
<feature type="transmembrane region" description="Helical" evidence="8">
    <location>
        <begin position="182"/>
        <end position="200"/>
    </location>
</feature>
<protein>
    <submittedName>
        <fullName evidence="10">EamA family transporter RarD</fullName>
    </submittedName>
</protein>
<comment type="similarity">
    <text evidence="2">Belongs to the EamA transporter family.</text>
</comment>
<keyword evidence="7 8" id="KW-0472">Membrane</keyword>
<dbReference type="NCBIfam" id="TIGR00688">
    <property type="entry name" value="rarD"/>
    <property type="match status" value="1"/>
</dbReference>
<dbReference type="EMBL" id="WSSB01000002">
    <property type="protein sequence ID" value="MXR35891.1"/>
    <property type="molecule type" value="Genomic_DNA"/>
</dbReference>
<proteinExistence type="inferred from homology"/>
<dbReference type="InterPro" id="IPR037185">
    <property type="entry name" value="EmrE-like"/>
</dbReference>
<dbReference type="GO" id="GO:0005886">
    <property type="term" value="C:plasma membrane"/>
    <property type="evidence" value="ECO:0007669"/>
    <property type="project" value="UniProtKB-SubCell"/>
</dbReference>
<feature type="transmembrane region" description="Helical" evidence="8">
    <location>
        <begin position="12"/>
        <end position="30"/>
    </location>
</feature>
<dbReference type="Proteomes" id="UP000467214">
    <property type="component" value="Unassembled WGS sequence"/>
</dbReference>
<dbReference type="Pfam" id="PF00892">
    <property type="entry name" value="EamA"/>
    <property type="match status" value="2"/>
</dbReference>
<feature type="transmembrane region" description="Helical" evidence="8">
    <location>
        <begin position="212"/>
        <end position="233"/>
    </location>
</feature>
<keyword evidence="5 8" id="KW-0812">Transmembrane</keyword>
<dbReference type="PANTHER" id="PTHR22911:SF137">
    <property type="entry name" value="SOLUTE CARRIER FAMILY 35 MEMBER G2-RELATED"/>
    <property type="match status" value="1"/>
</dbReference>
<evidence type="ECO:0000256" key="3">
    <source>
        <dbReference type="ARBA" id="ARBA00022448"/>
    </source>
</evidence>
<dbReference type="RefSeq" id="WP_124735548.1">
    <property type="nucleotide sequence ID" value="NZ_WSSB01000002.1"/>
</dbReference>
<dbReference type="InterPro" id="IPR004626">
    <property type="entry name" value="RarD"/>
</dbReference>